<dbReference type="Proteomes" id="UP000019118">
    <property type="component" value="Unassembled WGS sequence"/>
</dbReference>
<feature type="region of interest" description="Disordered" evidence="1">
    <location>
        <begin position="121"/>
        <end position="143"/>
    </location>
</feature>
<dbReference type="KEGG" id="dpa:109538855"/>
<dbReference type="AlphaFoldDB" id="A0AAR5PLA4"/>
<accession>A0AAR5PLA4</accession>
<organism evidence="2 3">
    <name type="scientific">Dendroctonus ponderosae</name>
    <name type="common">Mountain pine beetle</name>
    <dbReference type="NCBI Taxonomy" id="77166"/>
    <lineage>
        <taxon>Eukaryota</taxon>
        <taxon>Metazoa</taxon>
        <taxon>Ecdysozoa</taxon>
        <taxon>Arthropoda</taxon>
        <taxon>Hexapoda</taxon>
        <taxon>Insecta</taxon>
        <taxon>Pterygota</taxon>
        <taxon>Neoptera</taxon>
        <taxon>Endopterygota</taxon>
        <taxon>Coleoptera</taxon>
        <taxon>Polyphaga</taxon>
        <taxon>Cucujiformia</taxon>
        <taxon>Curculionidae</taxon>
        <taxon>Scolytinae</taxon>
        <taxon>Dendroctonus</taxon>
    </lineage>
</organism>
<evidence type="ECO:0000256" key="1">
    <source>
        <dbReference type="SAM" id="MobiDB-lite"/>
    </source>
</evidence>
<protein>
    <submittedName>
        <fullName evidence="2">Uncharacterized protein</fullName>
    </submittedName>
</protein>
<dbReference type="GeneID" id="109538855"/>
<feature type="compositionally biased region" description="Low complexity" evidence="1">
    <location>
        <begin position="65"/>
        <end position="83"/>
    </location>
</feature>
<evidence type="ECO:0000313" key="2">
    <source>
        <dbReference type="EnsemblMetazoa" id="XP_019761818.1"/>
    </source>
</evidence>
<name>A0AAR5PLA4_DENPD</name>
<feature type="compositionally biased region" description="Polar residues" evidence="1">
    <location>
        <begin position="43"/>
        <end position="64"/>
    </location>
</feature>
<reference evidence="3" key="1">
    <citation type="journal article" date="2013" name="Genome Biol.">
        <title>Draft genome of the mountain pine beetle, Dendroctonus ponderosae Hopkins, a major forest pest.</title>
        <authorList>
            <person name="Keeling C.I."/>
            <person name="Yuen M.M."/>
            <person name="Liao N.Y."/>
            <person name="Docking T.R."/>
            <person name="Chan S.K."/>
            <person name="Taylor G.A."/>
            <person name="Palmquist D.L."/>
            <person name="Jackman S.D."/>
            <person name="Nguyen A."/>
            <person name="Li M."/>
            <person name="Henderson H."/>
            <person name="Janes J.K."/>
            <person name="Zhao Y."/>
            <person name="Pandoh P."/>
            <person name="Moore R."/>
            <person name="Sperling F.A."/>
            <person name="Huber D.P."/>
            <person name="Birol I."/>
            <person name="Jones S.J."/>
            <person name="Bohlmann J."/>
        </authorList>
    </citation>
    <scope>NUCLEOTIDE SEQUENCE</scope>
</reference>
<feature type="compositionally biased region" description="Polar residues" evidence="1">
    <location>
        <begin position="268"/>
        <end position="283"/>
    </location>
</feature>
<proteinExistence type="predicted"/>
<dbReference type="RefSeq" id="XP_019761818.1">
    <property type="nucleotide sequence ID" value="XM_019906259.2"/>
</dbReference>
<feature type="region of interest" description="Disordered" evidence="1">
    <location>
        <begin position="268"/>
        <end position="288"/>
    </location>
</feature>
<keyword evidence="3" id="KW-1185">Reference proteome</keyword>
<feature type="compositionally biased region" description="Low complexity" evidence="1">
    <location>
        <begin position="25"/>
        <end position="42"/>
    </location>
</feature>
<dbReference type="EnsemblMetazoa" id="XM_019906259.1">
    <property type="protein sequence ID" value="XP_019761818.1"/>
    <property type="gene ID" value="LOC109538855"/>
</dbReference>
<evidence type="ECO:0000313" key="3">
    <source>
        <dbReference type="Proteomes" id="UP000019118"/>
    </source>
</evidence>
<reference evidence="2" key="2">
    <citation type="submission" date="2024-08" db="UniProtKB">
        <authorList>
            <consortium name="EnsemblMetazoa"/>
        </authorList>
    </citation>
    <scope>IDENTIFICATION</scope>
</reference>
<sequence length="325" mass="34823">MLSYMLPVEEKPPPGPKSHLQLSFGHQNHNGHHPNTNGNPGTQILSNGKTATSISKETSVSSFVSDTTATASHSSMTPTSTSTDKGKPKLNINGGKHQSLKRVSFGSSKGSMVETLIFESPLQEEPEPSPIPENGTSLTNGCDKEDEREKVRVTFFQQSKPQEVDLPDDPPFCEHEFVMSSPVLKNDTNHIVYNRTESTESGWDNPFRPGGDLSREADQIVELIKGGKPITPTPGSQAPPLPSGDDSLDLNHTVDGLDGVSPKKITSALTTAPPSQSKTNGTTDKAVAPGQVDVQRSTIKAEADGVQVEHITIKKKKGCHCCVIS</sequence>
<feature type="region of interest" description="Disordered" evidence="1">
    <location>
        <begin position="1"/>
        <end position="95"/>
    </location>
</feature>
<feature type="region of interest" description="Disordered" evidence="1">
    <location>
        <begin position="226"/>
        <end position="246"/>
    </location>
</feature>